<organism evidence="1 2">
    <name type="scientific">Massilia timonae</name>
    <dbReference type="NCBI Taxonomy" id="47229"/>
    <lineage>
        <taxon>Bacteria</taxon>
        <taxon>Pseudomonadati</taxon>
        <taxon>Pseudomonadota</taxon>
        <taxon>Betaproteobacteria</taxon>
        <taxon>Burkholderiales</taxon>
        <taxon>Oxalobacteraceae</taxon>
        <taxon>Telluria group</taxon>
        <taxon>Massilia</taxon>
    </lineage>
</organism>
<dbReference type="AlphaFoldDB" id="A0A1S2N6Z0"/>
<dbReference type="Proteomes" id="UP000180246">
    <property type="component" value="Unassembled WGS sequence"/>
</dbReference>
<dbReference type="EMBL" id="JRYB01000001">
    <property type="protein sequence ID" value="OIJ40643.1"/>
    <property type="molecule type" value="Genomic_DNA"/>
</dbReference>
<name>A0A1S2N6Z0_9BURK</name>
<dbReference type="Pfam" id="PF12787">
    <property type="entry name" value="EcsC"/>
    <property type="match status" value="1"/>
</dbReference>
<dbReference type="RefSeq" id="WP_071362050.1">
    <property type="nucleotide sequence ID" value="NZ_JRYB01000001.1"/>
</dbReference>
<dbReference type="PANTHER" id="PTHR41260">
    <property type="entry name" value="PROTEIN ECSC"/>
    <property type="match status" value="1"/>
</dbReference>
<gene>
    <name evidence="1" type="ORF">LO55_3012</name>
</gene>
<proteinExistence type="predicted"/>
<comment type="caution">
    <text evidence="1">The sequence shown here is derived from an EMBL/GenBank/DDBJ whole genome shotgun (WGS) entry which is preliminary data.</text>
</comment>
<reference evidence="1 2" key="1">
    <citation type="submission" date="2014-10" db="EMBL/GenBank/DDBJ databases">
        <authorList>
            <person name="Seo M.-J."/>
            <person name="Seok Y.J."/>
            <person name="Cha I.-T."/>
        </authorList>
    </citation>
    <scope>NUCLEOTIDE SEQUENCE [LARGE SCALE GENOMIC DNA]</scope>
    <source>
        <strain evidence="1 2">NEU</strain>
    </source>
</reference>
<dbReference type="InterPro" id="IPR024787">
    <property type="entry name" value="EcsC"/>
</dbReference>
<accession>A0A1S2N6Z0</accession>
<dbReference type="PANTHER" id="PTHR41260:SF1">
    <property type="entry name" value="PROTEIN ECSC"/>
    <property type="match status" value="1"/>
</dbReference>
<evidence type="ECO:0000313" key="1">
    <source>
        <dbReference type="EMBL" id="OIJ40643.1"/>
    </source>
</evidence>
<evidence type="ECO:0000313" key="2">
    <source>
        <dbReference type="Proteomes" id="UP000180246"/>
    </source>
</evidence>
<sequence length="270" mass="28426">MNMTAGHLAELHEAKRLLETPGLAARISNLVGSPIEAAIERLPAPWQKRVGEATEHALQYAMTGALSTLPDGGKEASYPRLHKFAASVSGGVGGVFGLPGLLVDLPLSTVIMLRSIAEIARANGERPQDVETRLECLRVLAMGGPGGADDAADSGYFAMRIALARAVSDAAQALAARSANAATTPALLRLIATVAARFQVHVTQKGAAMLVPALGAVGGATINLLFVDHFQNMSRGHFAVRRLERLYGEGMVRRQYEAIVLADETTGLLT</sequence>
<protein>
    <submittedName>
        <fullName evidence="1">EcsC family protein</fullName>
    </submittedName>
</protein>